<proteinExistence type="predicted"/>
<dbReference type="SMART" id="SM00255">
    <property type="entry name" value="TIR"/>
    <property type="match status" value="1"/>
</dbReference>
<protein>
    <submittedName>
        <fullName evidence="6">Disease resistance protein RPV1-like</fullName>
    </submittedName>
</protein>
<accession>A0A8B8P6K7</accession>
<dbReference type="GO" id="GO:0007165">
    <property type="term" value="P:signal transduction"/>
    <property type="evidence" value="ECO:0007669"/>
    <property type="project" value="InterPro"/>
</dbReference>
<dbReference type="Pfam" id="PF00931">
    <property type="entry name" value="NB-ARC"/>
    <property type="match status" value="1"/>
</dbReference>
<dbReference type="InterPro" id="IPR058192">
    <property type="entry name" value="WHD_ROQ1-like"/>
</dbReference>
<dbReference type="RefSeq" id="XP_030529543.2">
    <property type="nucleotide sequence ID" value="XM_030673683.2"/>
</dbReference>
<evidence type="ECO:0000256" key="1">
    <source>
        <dbReference type="ARBA" id="ARBA00022614"/>
    </source>
</evidence>
<dbReference type="InterPro" id="IPR044974">
    <property type="entry name" value="Disease_R_plants"/>
</dbReference>
<dbReference type="Pfam" id="PF23286">
    <property type="entry name" value="LRR_13"/>
    <property type="match status" value="1"/>
</dbReference>
<dbReference type="GO" id="GO:0043531">
    <property type="term" value="F:ADP binding"/>
    <property type="evidence" value="ECO:0007669"/>
    <property type="project" value="InterPro"/>
</dbReference>
<keyword evidence="5" id="KW-1185">Reference proteome</keyword>
<evidence type="ECO:0000313" key="6">
    <source>
        <dbReference type="RefSeq" id="XP_030529543.2"/>
    </source>
</evidence>
<dbReference type="GO" id="GO:0006952">
    <property type="term" value="P:defense response"/>
    <property type="evidence" value="ECO:0007669"/>
    <property type="project" value="UniProtKB-KW"/>
</dbReference>
<dbReference type="Proteomes" id="UP000827889">
    <property type="component" value="Chromosome 1"/>
</dbReference>
<dbReference type="SUPFAM" id="SSF52200">
    <property type="entry name" value="Toll/Interleukin receptor TIR domain"/>
    <property type="match status" value="1"/>
</dbReference>
<dbReference type="PRINTS" id="PR00364">
    <property type="entry name" value="DISEASERSIST"/>
</dbReference>
<dbReference type="InterPro" id="IPR032675">
    <property type="entry name" value="LRR_dom_sf"/>
</dbReference>
<keyword evidence="1" id="KW-0433">Leucine-rich repeat</keyword>
<reference evidence="5" key="1">
    <citation type="submission" date="2025-05" db="UniProtKB">
        <authorList>
            <consortium name="RefSeq"/>
        </authorList>
    </citation>
    <scope>NUCLEOTIDE SEQUENCE [LARGE SCALE GENOMIC DNA]</scope>
</reference>
<dbReference type="PROSITE" id="PS50104">
    <property type="entry name" value="TIR"/>
    <property type="match status" value="1"/>
</dbReference>
<dbReference type="Gene3D" id="3.40.50.300">
    <property type="entry name" value="P-loop containing nucleotide triphosphate hydrolases"/>
    <property type="match status" value="1"/>
</dbReference>
<feature type="domain" description="TIR" evidence="4">
    <location>
        <begin position="15"/>
        <end position="181"/>
    </location>
</feature>
<dbReference type="KEGG" id="rarg:115740217"/>
<gene>
    <name evidence="6" type="primary">LOC115740217</name>
</gene>
<dbReference type="Gene3D" id="3.40.50.10140">
    <property type="entry name" value="Toll/interleukin-1 receptor homology (TIR) domain"/>
    <property type="match status" value="1"/>
</dbReference>
<evidence type="ECO:0000256" key="2">
    <source>
        <dbReference type="ARBA" id="ARBA00022737"/>
    </source>
</evidence>
<name>A0A8B8P6K7_9MYRT</name>
<dbReference type="InterPro" id="IPR000157">
    <property type="entry name" value="TIR_dom"/>
</dbReference>
<dbReference type="Gene3D" id="1.10.8.430">
    <property type="entry name" value="Helical domain of apoptotic protease-activating factors"/>
    <property type="match status" value="1"/>
</dbReference>
<reference evidence="6" key="2">
    <citation type="submission" date="2025-08" db="UniProtKB">
        <authorList>
            <consortium name="RefSeq"/>
        </authorList>
    </citation>
    <scope>IDENTIFICATION</scope>
    <source>
        <tissue evidence="6">Leaf</tissue>
    </source>
</reference>
<dbReference type="PANTHER" id="PTHR11017:SF292">
    <property type="entry name" value="AAA+ ATPASE DOMAIN-CONTAINING PROTEIN"/>
    <property type="match status" value="1"/>
</dbReference>
<dbReference type="SUPFAM" id="SSF52058">
    <property type="entry name" value="L domain-like"/>
    <property type="match status" value="1"/>
</dbReference>
<keyword evidence="2" id="KW-0677">Repeat</keyword>
<dbReference type="InterPro" id="IPR042197">
    <property type="entry name" value="Apaf_helical"/>
</dbReference>
<dbReference type="InterPro" id="IPR002182">
    <property type="entry name" value="NB-ARC"/>
</dbReference>
<dbReference type="GeneID" id="115740217"/>
<evidence type="ECO:0000259" key="4">
    <source>
        <dbReference type="PROSITE" id="PS50104"/>
    </source>
</evidence>
<evidence type="ECO:0000256" key="3">
    <source>
        <dbReference type="ARBA" id="ARBA00022821"/>
    </source>
</evidence>
<sequence>MASSSSSSSSSKPRRSYDVFLSFRGPDVRNRFLGHLYAALDQIGIHTYIEDEQLRKGEQISPALMKAIEESSIAIVVFSEDYASSPWCLEEVAKIMECMEQRDLAVFPVFYKVEPGEVRGQRQGYGEAMAKHEVKFGKDSEKVKRWKKALVDAGSLSGWHFTDGYEAGLIQHIVQEISTQLDRTPLNVAKYPVGIDSRVQELKTILNLQSKDDILMVGLWGQGGVGKTTLAKAIYNALFGEFQGASFLERVRENSKNSNDLVPLQEKLLSEVLLGKKLTVYSVGGGSRLVQDRLCNKKVLIILDDVDDACQLNALAGNCEWFGKGSRIIITTRNKHLLTSHGIDWDHMYEVKALEDGEALELFRKHAFLGNQEIQISGDLVDRVLHYARGLPLALEVLGAFLCGRGEHEWKSTLQKLAKNPDKKINGVLKVSYDGLEDYAKEIFLDIACFFKGQKTEYVKKVLDSCDFDTTIGVQILIERCLIGEEFWKLQMHDLVQLMGMDIVREECRDDPGKRSRLWLYEDVLDVLSGDVGIDAIKAIVLELPKPEETYIGPNAFINMRKLRLLIPLNVDNSFPGPIHLPNELRWFEWPNCAWMPEFSYGPKKLVGLEMRKSKIKVMGEQFKEFKNLKFLNFSECQSLVCMPDLDCTPNLEQLDLHGCKNLECAHASVACHGKLQLLNLSGCSNLHDLPALLHSMNLQHLLLENCSKLQRFPDIPVEIKGLQVLNLKGTSIEELPASIENFSSLKEMDLSYCKKLAVLPSSIYKLQNLTSLRLGGCTTLIKFPKEEEEDSSDPHTKTGFPKLTFLDLSECNLSEVEFLESHSCFPSLSNMYLRGNNFTYLPACEHLYKLKWLDVSYCQYLQEILKIPRQLQHLSAVSCKSLSKIPSNICDVDVVDFSSCHELPRTGFTMNDLFKLEQFRPKVICDLLLPGGEMPKWLLPDNEGSLSFMASKDLYEKFLGLAFCVVFQEGKRKEEFNLQAYVNGKKTMEGSSTFGSLDLGHVWFGYCVPEVLWQGDPFGPNDWSHFQLIIRAPPSVIVKKCGFRLICKPLENDLEALLQDDQLLDPALLYEVSHEDSQMIMEEES</sequence>
<keyword evidence="3" id="KW-0611">Plant defense</keyword>
<dbReference type="Pfam" id="PF01582">
    <property type="entry name" value="TIR"/>
    <property type="match status" value="1"/>
</dbReference>
<dbReference type="AlphaFoldDB" id="A0A8B8P6K7"/>
<dbReference type="SUPFAM" id="SSF52540">
    <property type="entry name" value="P-loop containing nucleoside triphosphate hydrolases"/>
    <property type="match status" value="1"/>
</dbReference>
<dbReference type="InterPro" id="IPR035897">
    <property type="entry name" value="Toll_tir_struct_dom_sf"/>
</dbReference>
<dbReference type="InterPro" id="IPR036390">
    <property type="entry name" value="WH_DNA-bd_sf"/>
</dbReference>
<dbReference type="SUPFAM" id="SSF46785">
    <property type="entry name" value="Winged helix' DNA-binding domain"/>
    <property type="match status" value="1"/>
</dbReference>
<evidence type="ECO:0000313" key="5">
    <source>
        <dbReference type="Proteomes" id="UP000827889"/>
    </source>
</evidence>
<dbReference type="InterPro" id="IPR058546">
    <property type="entry name" value="RPS4B/Roq1-like_LRR"/>
</dbReference>
<dbReference type="Gene3D" id="3.80.10.10">
    <property type="entry name" value="Ribonuclease Inhibitor"/>
    <property type="match status" value="2"/>
</dbReference>
<dbReference type="Pfam" id="PF23282">
    <property type="entry name" value="WHD_ROQ1"/>
    <property type="match status" value="1"/>
</dbReference>
<dbReference type="PANTHER" id="PTHR11017">
    <property type="entry name" value="LEUCINE-RICH REPEAT-CONTAINING PROTEIN"/>
    <property type="match status" value="1"/>
</dbReference>
<dbReference type="InterPro" id="IPR027417">
    <property type="entry name" value="P-loop_NTPase"/>
</dbReference>
<organism evidence="5 6">
    <name type="scientific">Rhodamnia argentea</name>
    <dbReference type="NCBI Taxonomy" id="178133"/>
    <lineage>
        <taxon>Eukaryota</taxon>
        <taxon>Viridiplantae</taxon>
        <taxon>Streptophyta</taxon>
        <taxon>Embryophyta</taxon>
        <taxon>Tracheophyta</taxon>
        <taxon>Spermatophyta</taxon>
        <taxon>Magnoliopsida</taxon>
        <taxon>eudicotyledons</taxon>
        <taxon>Gunneridae</taxon>
        <taxon>Pentapetalae</taxon>
        <taxon>rosids</taxon>
        <taxon>malvids</taxon>
        <taxon>Myrtales</taxon>
        <taxon>Myrtaceae</taxon>
        <taxon>Myrtoideae</taxon>
        <taxon>Myrteae</taxon>
        <taxon>Australasian group</taxon>
        <taxon>Rhodamnia</taxon>
    </lineage>
</organism>